<sequence length="72" mass="8088">MLKTAQQPSPINKPRKTTRQPQSDNQTIRQSESEVSSESKRLLIGTVTAARPLLATLIFSYQLTIALRLYTT</sequence>
<organism evidence="2 3">
    <name type="scientific">Shewanella violacea (strain JCM 10179 / CIP 106290 / LMG 19151 / DSS12)</name>
    <dbReference type="NCBI Taxonomy" id="637905"/>
    <lineage>
        <taxon>Bacteria</taxon>
        <taxon>Pseudomonadati</taxon>
        <taxon>Pseudomonadota</taxon>
        <taxon>Gammaproteobacteria</taxon>
        <taxon>Alteromonadales</taxon>
        <taxon>Shewanellaceae</taxon>
        <taxon>Shewanella</taxon>
    </lineage>
</organism>
<keyword evidence="3" id="KW-1185">Reference proteome</keyword>
<dbReference type="AlphaFoldDB" id="D4ZI70"/>
<accession>D4ZI70</accession>
<evidence type="ECO:0000313" key="3">
    <source>
        <dbReference type="Proteomes" id="UP000002350"/>
    </source>
</evidence>
<evidence type="ECO:0000313" key="2">
    <source>
        <dbReference type="EMBL" id="BAJ01369.1"/>
    </source>
</evidence>
<gene>
    <name evidence="2" type="ordered locus">SVI_1398</name>
</gene>
<feature type="compositionally biased region" description="Polar residues" evidence="1">
    <location>
        <begin position="1"/>
        <end position="10"/>
    </location>
</feature>
<dbReference type="KEGG" id="svo:SVI_1398"/>
<name>D4ZI70_SHEVD</name>
<evidence type="ECO:0000256" key="1">
    <source>
        <dbReference type="SAM" id="MobiDB-lite"/>
    </source>
</evidence>
<reference evidence="3" key="1">
    <citation type="journal article" date="2010" name="Mol. Biosyst.">
        <title>Complete genome sequence and comparative analysis of Shewanella violacea, a psychrophilic and piezophilic bacterium from deep sea floor sediments.</title>
        <authorList>
            <person name="Aono E."/>
            <person name="Baba T."/>
            <person name="Ara T."/>
            <person name="Nishi T."/>
            <person name="Nakamichi T."/>
            <person name="Inamoto E."/>
            <person name="Toyonaga H."/>
            <person name="Hasegawa M."/>
            <person name="Takai Y."/>
            <person name="Okumura Y."/>
            <person name="Baba M."/>
            <person name="Tomita M."/>
            <person name="Kato C."/>
            <person name="Oshima T."/>
            <person name="Nakasone K."/>
            <person name="Mori H."/>
        </authorList>
    </citation>
    <scope>NUCLEOTIDE SEQUENCE [LARGE SCALE GENOMIC DNA]</scope>
    <source>
        <strain evidence="3">JCM 10179 / CIP 106290 / LMG 19151 / DSS12</strain>
    </source>
</reference>
<dbReference type="EMBL" id="AP011177">
    <property type="protein sequence ID" value="BAJ01369.1"/>
    <property type="molecule type" value="Genomic_DNA"/>
</dbReference>
<dbReference type="STRING" id="637905.SVI_1398"/>
<feature type="region of interest" description="Disordered" evidence="1">
    <location>
        <begin position="1"/>
        <end position="40"/>
    </location>
</feature>
<dbReference type="Proteomes" id="UP000002350">
    <property type="component" value="Chromosome"/>
</dbReference>
<dbReference type="HOGENOM" id="CLU_2720109_0_0_6"/>
<feature type="compositionally biased region" description="Polar residues" evidence="1">
    <location>
        <begin position="19"/>
        <end position="36"/>
    </location>
</feature>
<protein>
    <submittedName>
        <fullName evidence="2">Uncharacterized protein</fullName>
    </submittedName>
</protein>
<proteinExistence type="predicted"/>